<dbReference type="SMART" id="SM00304">
    <property type="entry name" value="HAMP"/>
    <property type="match status" value="1"/>
</dbReference>
<feature type="region of interest" description="Disordered" evidence="7">
    <location>
        <begin position="522"/>
        <end position="550"/>
    </location>
</feature>
<dbReference type="GO" id="GO:0005886">
    <property type="term" value="C:plasma membrane"/>
    <property type="evidence" value="ECO:0007669"/>
    <property type="project" value="UniProtKB-SubCell"/>
</dbReference>
<dbReference type="eggNOG" id="COG0840">
    <property type="taxonomic scope" value="Bacteria"/>
</dbReference>
<dbReference type="CDD" id="cd06225">
    <property type="entry name" value="HAMP"/>
    <property type="match status" value="1"/>
</dbReference>
<dbReference type="STRING" id="1385511.GCA_000425225_00313"/>
<reference evidence="11 12" key="1">
    <citation type="submission" date="2013-08" db="EMBL/GenBank/DDBJ databases">
        <authorList>
            <person name="Huang J."/>
            <person name="Wang G."/>
        </authorList>
    </citation>
    <scope>NUCLEOTIDE SEQUENCE [LARGE SCALE GENOMIC DNA]</scope>
    <source>
        <strain evidence="11 12">BH030004</strain>
    </source>
</reference>
<gene>
    <name evidence="11" type="ORF">N783_13325</name>
</gene>
<evidence type="ECO:0000256" key="3">
    <source>
        <dbReference type="ARBA" id="ARBA00023136"/>
    </source>
</evidence>
<dbReference type="GO" id="GO:0007165">
    <property type="term" value="P:signal transduction"/>
    <property type="evidence" value="ECO:0007669"/>
    <property type="project" value="UniProtKB-KW"/>
</dbReference>
<keyword evidence="3 8" id="KW-0472">Membrane</keyword>
<name>A0A0A5I578_9BACI</name>
<dbReference type="Pfam" id="PF00672">
    <property type="entry name" value="HAMP"/>
    <property type="match status" value="1"/>
</dbReference>
<keyword evidence="4 6" id="KW-0807">Transducer</keyword>
<evidence type="ECO:0000256" key="4">
    <source>
        <dbReference type="ARBA" id="ARBA00023224"/>
    </source>
</evidence>
<dbReference type="RefSeq" id="WP_027447802.1">
    <property type="nucleotide sequence ID" value="NZ_AVPF01000004.1"/>
</dbReference>
<dbReference type="InterPro" id="IPR004090">
    <property type="entry name" value="Chemotax_Me-accpt_rcpt"/>
</dbReference>
<dbReference type="PROSITE" id="PS50885">
    <property type="entry name" value="HAMP"/>
    <property type="match status" value="1"/>
</dbReference>
<comment type="caution">
    <text evidence="11">The sequence shown here is derived from an EMBL/GenBank/DDBJ whole genome shotgun (WGS) entry which is preliminary data.</text>
</comment>
<comment type="similarity">
    <text evidence="5">Belongs to the methyl-accepting chemotaxis (MCP) protein family.</text>
</comment>
<evidence type="ECO:0000256" key="2">
    <source>
        <dbReference type="ARBA" id="ARBA00022475"/>
    </source>
</evidence>
<dbReference type="PANTHER" id="PTHR32089:SF114">
    <property type="entry name" value="METHYL-ACCEPTING CHEMOTAXIS PROTEIN MCPB"/>
    <property type="match status" value="1"/>
</dbReference>
<evidence type="ECO:0000256" key="8">
    <source>
        <dbReference type="SAM" id="Phobius"/>
    </source>
</evidence>
<proteinExistence type="inferred from homology"/>
<feature type="transmembrane region" description="Helical" evidence="8">
    <location>
        <begin position="187"/>
        <end position="208"/>
    </location>
</feature>
<dbReference type="Gene3D" id="1.10.287.950">
    <property type="entry name" value="Methyl-accepting chemotaxis protein"/>
    <property type="match status" value="1"/>
</dbReference>
<evidence type="ECO:0000256" key="5">
    <source>
        <dbReference type="ARBA" id="ARBA00029447"/>
    </source>
</evidence>
<dbReference type="GO" id="GO:0006935">
    <property type="term" value="P:chemotaxis"/>
    <property type="evidence" value="ECO:0007669"/>
    <property type="project" value="InterPro"/>
</dbReference>
<evidence type="ECO:0000256" key="7">
    <source>
        <dbReference type="SAM" id="MobiDB-lite"/>
    </source>
</evidence>
<dbReference type="GO" id="GO:0004888">
    <property type="term" value="F:transmembrane signaling receptor activity"/>
    <property type="evidence" value="ECO:0007669"/>
    <property type="project" value="InterPro"/>
</dbReference>
<organism evidence="11 12">
    <name type="scientific">Pontibacillus marinus BH030004 = DSM 16465</name>
    <dbReference type="NCBI Taxonomy" id="1385511"/>
    <lineage>
        <taxon>Bacteria</taxon>
        <taxon>Bacillati</taxon>
        <taxon>Bacillota</taxon>
        <taxon>Bacilli</taxon>
        <taxon>Bacillales</taxon>
        <taxon>Bacillaceae</taxon>
        <taxon>Pontibacillus</taxon>
    </lineage>
</organism>
<dbReference type="Pfam" id="PF00015">
    <property type="entry name" value="MCPsignal"/>
    <property type="match status" value="1"/>
</dbReference>
<dbReference type="PANTHER" id="PTHR32089">
    <property type="entry name" value="METHYL-ACCEPTING CHEMOTAXIS PROTEIN MCPB"/>
    <property type="match status" value="1"/>
</dbReference>
<dbReference type="PRINTS" id="PR00260">
    <property type="entry name" value="CHEMTRNSDUCR"/>
</dbReference>
<feature type="transmembrane region" description="Helical" evidence="8">
    <location>
        <begin position="12"/>
        <end position="34"/>
    </location>
</feature>
<feature type="compositionally biased region" description="Polar residues" evidence="7">
    <location>
        <begin position="274"/>
        <end position="284"/>
    </location>
</feature>
<dbReference type="PROSITE" id="PS50111">
    <property type="entry name" value="CHEMOTAXIS_TRANSDUC_2"/>
    <property type="match status" value="1"/>
</dbReference>
<evidence type="ECO:0000313" key="12">
    <source>
        <dbReference type="Proteomes" id="UP000030403"/>
    </source>
</evidence>
<dbReference type="Gene3D" id="6.10.340.10">
    <property type="match status" value="1"/>
</dbReference>
<dbReference type="CDD" id="cd11386">
    <property type="entry name" value="MCP_signal"/>
    <property type="match status" value="1"/>
</dbReference>
<keyword evidence="12" id="KW-1185">Reference proteome</keyword>
<dbReference type="EMBL" id="AVPF01000004">
    <property type="protein sequence ID" value="KGX90977.1"/>
    <property type="molecule type" value="Genomic_DNA"/>
</dbReference>
<feature type="domain" description="Methyl-accepting transducer" evidence="9">
    <location>
        <begin position="282"/>
        <end position="532"/>
    </location>
</feature>
<dbReference type="InterPro" id="IPR003660">
    <property type="entry name" value="HAMP_dom"/>
</dbReference>
<feature type="region of interest" description="Disordered" evidence="7">
    <location>
        <begin position="274"/>
        <end position="310"/>
    </location>
</feature>
<dbReference type="AlphaFoldDB" id="A0A0A5I578"/>
<dbReference type="SMART" id="SM00283">
    <property type="entry name" value="MA"/>
    <property type="match status" value="1"/>
</dbReference>
<dbReference type="OrthoDB" id="9804712at2"/>
<evidence type="ECO:0000256" key="6">
    <source>
        <dbReference type="PROSITE-ProRule" id="PRU00284"/>
    </source>
</evidence>
<keyword evidence="8" id="KW-0812">Transmembrane</keyword>
<dbReference type="Proteomes" id="UP000030403">
    <property type="component" value="Unassembled WGS sequence"/>
</dbReference>
<feature type="domain" description="HAMP" evidence="10">
    <location>
        <begin position="210"/>
        <end position="263"/>
    </location>
</feature>
<dbReference type="SUPFAM" id="SSF58104">
    <property type="entry name" value="Methyl-accepting chemotaxis protein (MCP) signaling domain"/>
    <property type="match status" value="1"/>
</dbReference>
<dbReference type="InterPro" id="IPR004089">
    <property type="entry name" value="MCPsignal_dom"/>
</dbReference>
<protein>
    <submittedName>
        <fullName evidence="11">Methyl-accepting chemotaxis protein</fullName>
    </submittedName>
</protein>
<accession>A0A0A5I578</accession>
<feature type="compositionally biased region" description="Low complexity" evidence="7">
    <location>
        <begin position="522"/>
        <end position="549"/>
    </location>
</feature>
<keyword evidence="2" id="KW-1003">Cell membrane</keyword>
<keyword evidence="8" id="KW-1133">Transmembrane helix</keyword>
<evidence type="ECO:0000259" key="9">
    <source>
        <dbReference type="PROSITE" id="PS50111"/>
    </source>
</evidence>
<feature type="compositionally biased region" description="Polar residues" evidence="7">
    <location>
        <begin position="292"/>
        <end position="310"/>
    </location>
</feature>
<evidence type="ECO:0000313" key="11">
    <source>
        <dbReference type="EMBL" id="KGX90977.1"/>
    </source>
</evidence>
<evidence type="ECO:0000256" key="1">
    <source>
        <dbReference type="ARBA" id="ARBA00004236"/>
    </source>
</evidence>
<comment type="subcellular location">
    <subcellularLocation>
        <location evidence="1">Cell membrane</location>
    </subcellularLocation>
</comment>
<sequence length="568" mass="62744">MNKFKWRNLKLGTKYVVAFTVSILLFIVAGYIIFTQVDNIQEDLAALERRGDRSIAITEMGSLIRTKDVRASDYIHFKDEMLINEFQSRREKFNTFEEDVRGKMDTKKQQDLFNQIASNDKKMNEMFLNKLVPAVDQNNDIRARQTRQEISNLRAETVDKLKELRAIVNEDREQAITEVKDSLKQTIIVLVSSIIASAVVGIVLISIVNRLVQTNLNKVVHVASEISNGNLQTEEIEYNGNDEIGKLASAINEMKDSLKRLIKDVSTATEMVSSQSEELTQSANEVKEGSEQIASTMQELSSGSETQANSSTNLSEIMDGFVQKIQHAQQNGDQVAQTSNEVLNMTGEGSTLMNQSVEQMSNIDQLVKDSVSKVQGLDEQSKEISKLIQVINDIAEQTNLLSLNAAIEAARAGEHGKGFAVVADEVRKLAEQVSHSVGDITKIVTNIQNETDSVVQSLQNGYEQVDEGSKQIQVTGETFESIQQSVTDMASKVQQISGNLNEISNESNDMNASIQEIASVSEESAAGVEEAATSAQQSSSSMEEVSASSNELAQLAEQLNEQVRKFKL</sequence>
<evidence type="ECO:0000259" key="10">
    <source>
        <dbReference type="PROSITE" id="PS50885"/>
    </source>
</evidence>